<feature type="transmembrane region" description="Helical" evidence="8">
    <location>
        <begin position="293"/>
        <end position="311"/>
    </location>
</feature>
<dbReference type="PANTHER" id="PTHR11660:SF57">
    <property type="entry name" value="SOLUTE CARRIER FAMILY 40 MEMBER"/>
    <property type="match status" value="1"/>
</dbReference>
<name>A0AAX4P544_9CHLO</name>
<sequence>MSAAEEEEGVPILETASHGGSSGGSCPGSPSGFRHRRRSVDPPGFIRTFGLDRLYSWPKKTEHLFIHECEHCNTRDVVRIRGKHKVDHALASGEEVEHEHYVGGYRYRHKHKDPHEAHDLHGKGHGYHYDGKGRGGAKVAAAAVLCASLVALALGTYLALGGKTFEGMPYPVPLLARAAVPALVFCGLAFALASGSYFAIAAFYGDGHRRDGVEGRDGGPHFALMCVSHALSAWEDRMWQFAVPVLMMRVFRDTLLPGALFALVQYLGVVFLMPKAGALIDGSYRIRLARHAIALENVCIFGTCALLGLMVHRAEDKGWKGKVLGLDGAMAAYYSAIVVLGVVGEVCNQILTISLEQDWVVVLAKETGRDLTRMNVNMKRIDLLCKVLAPGLIGVFLDFFSLLRGQDAMASALCGILLLGLFNALAWPLEVSLLGEIHDGLPGLQMKRIRNEAAFYEDLLREGGEAEKGKGDHSGDRSFLETVKLYCTHRVFLASLSFCMLFMTVMDNGTLVTSYLVWRQVNAGALGLQRGVGAVVGLAGTFVYPKLAERMGYEKVGLWSIWAFTLCMAPGAAAQLLLGPSRTSDWALIAAMVVSRAALWAFDLAERQVMQEECEEESRGALNACQVSCYQTLYCVIQVFGMVFWHPANFSVLTAISLGSLVGASAVYTMWYTNKNRRGGYSRIDSV</sequence>
<feature type="transmembrane region" description="Helical" evidence="8">
    <location>
        <begin position="409"/>
        <end position="429"/>
    </location>
</feature>
<evidence type="ECO:0000256" key="2">
    <source>
        <dbReference type="ARBA" id="ARBA00006279"/>
    </source>
</evidence>
<feature type="transmembrane region" description="Helical" evidence="8">
    <location>
        <begin position="331"/>
        <end position="351"/>
    </location>
</feature>
<protein>
    <submittedName>
        <fullName evidence="9">Ferroportin</fullName>
    </submittedName>
</protein>
<evidence type="ECO:0000256" key="8">
    <source>
        <dbReference type="SAM" id="Phobius"/>
    </source>
</evidence>
<dbReference type="Proteomes" id="UP001472866">
    <property type="component" value="Chromosome 03"/>
</dbReference>
<dbReference type="InterPro" id="IPR036259">
    <property type="entry name" value="MFS_trans_sf"/>
</dbReference>
<dbReference type="GO" id="GO:0016020">
    <property type="term" value="C:membrane"/>
    <property type="evidence" value="ECO:0007669"/>
    <property type="project" value="UniProtKB-SubCell"/>
</dbReference>
<evidence type="ECO:0000256" key="7">
    <source>
        <dbReference type="SAM" id="MobiDB-lite"/>
    </source>
</evidence>
<feature type="transmembrane region" description="Helical" evidence="8">
    <location>
        <begin position="254"/>
        <end position="273"/>
    </location>
</feature>
<evidence type="ECO:0000313" key="10">
    <source>
        <dbReference type="Proteomes" id="UP001472866"/>
    </source>
</evidence>
<evidence type="ECO:0000313" key="9">
    <source>
        <dbReference type="EMBL" id="WZN61155.1"/>
    </source>
</evidence>
<reference evidence="9 10" key="1">
    <citation type="submission" date="2024-03" db="EMBL/GenBank/DDBJ databases">
        <title>Complete genome sequence of the green alga Chloropicon roscoffensis RCC1871.</title>
        <authorList>
            <person name="Lemieux C."/>
            <person name="Pombert J.-F."/>
            <person name="Otis C."/>
            <person name="Turmel M."/>
        </authorList>
    </citation>
    <scope>NUCLEOTIDE SEQUENCE [LARGE SCALE GENOMIC DNA]</scope>
    <source>
        <strain evidence="9 10">RCC1871</strain>
    </source>
</reference>
<dbReference type="EMBL" id="CP151503">
    <property type="protein sequence ID" value="WZN61155.1"/>
    <property type="molecule type" value="Genomic_DNA"/>
</dbReference>
<dbReference type="Pfam" id="PF06963">
    <property type="entry name" value="FPN1"/>
    <property type="match status" value="1"/>
</dbReference>
<evidence type="ECO:0000256" key="1">
    <source>
        <dbReference type="ARBA" id="ARBA00004141"/>
    </source>
</evidence>
<feature type="transmembrane region" description="Helical" evidence="8">
    <location>
        <begin position="556"/>
        <end position="574"/>
    </location>
</feature>
<feature type="transmembrane region" description="Helical" evidence="8">
    <location>
        <begin position="652"/>
        <end position="673"/>
    </location>
</feature>
<keyword evidence="10" id="KW-1185">Reference proteome</keyword>
<feature type="transmembrane region" description="Helical" evidence="8">
    <location>
        <begin position="526"/>
        <end position="544"/>
    </location>
</feature>
<feature type="transmembrane region" description="Helical" evidence="8">
    <location>
        <begin position="487"/>
        <end position="506"/>
    </location>
</feature>
<proteinExistence type="inferred from homology"/>
<evidence type="ECO:0000256" key="5">
    <source>
        <dbReference type="ARBA" id="ARBA00022989"/>
    </source>
</evidence>
<accession>A0AAX4P544</accession>
<keyword evidence="5 8" id="KW-1133">Transmembrane helix</keyword>
<organism evidence="9 10">
    <name type="scientific">Chloropicon roscoffensis</name>
    <dbReference type="NCBI Taxonomy" id="1461544"/>
    <lineage>
        <taxon>Eukaryota</taxon>
        <taxon>Viridiplantae</taxon>
        <taxon>Chlorophyta</taxon>
        <taxon>Chloropicophyceae</taxon>
        <taxon>Chloropicales</taxon>
        <taxon>Chloropicaceae</taxon>
        <taxon>Chloropicon</taxon>
    </lineage>
</organism>
<evidence type="ECO:0000256" key="3">
    <source>
        <dbReference type="ARBA" id="ARBA00022448"/>
    </source>
</evidence>
<dbReference type="InterPro" id="IPR009716">
    <property type="entry name" value="Ferroportin-1"/>
</dbReference>
<dbReference type="PANTHER" id="PTHR11660">
    <property type="entry name" value="SOLUTE CARRIER FAMILY 40 MEMBER"/>
    <property type="match status" value="1"/>
</dbReference>
<evidence type="ECO:0000256" key="4">
    <source>
        <dbReference type="ARBA" id="ARBA00022692"/>
    </source>
</evidence>
<dbReference type="SUPFAM" id="SSF103473">
    <property type="entry name" value="MFS general substrate transporter"/>
    <property type="match status" value="1"/>
</dbReference>
<dbReference type="AlphaFoldDB" id="A0AAX4P544"/>
<gene>
    <name evidence="9" type="ORF">HKI87_03g26890</name>
</gene>
<evidence type="ECO:0000256" key="6">
    <source>
        <dbReference type="ARBA" id="ARBA00023136"/>
    </source>
</evidence>
<feature type="transmembrane region" description="Helical" evidence="8">
    <location>
        <begin position="383"/>
        <end position="403"/>
    </location>
</feature>
<dbReference type="Gene3D" id="1.20.1250.20">
    <property type="entry name" value="MFS general substrate transporter like domains"/>
    <property type="match status" value="1"/>
</dbReference>
<feature type="transmembrane region" description="Helical" evidence="8">
    <location>
        <begin position="139"/>
        <end position="160"/>
    </location>
</feature>
<feature type="transmembrane region" description="Helical" evidence="8">
    <location>
        <begin position="180"/>
        <end position="205"/>
    </location>
</feature>
<comment type="subcellular location">
    <subcellularLocation>
        <location evidence="1">Membrane</location>
        <topology evidence="1">Multi-pass membrane protein</topology>
    </subcellularLocation>
</comment>
<keyword evidence="6 8" id="KW-0472">Membrane</keyword>
<dbReference type="GO" id="GO:0005381">
    <property type="term" value="F:iron ion transmembrane transporter activity"/>
    <property type="evidence" value="ECO:0007669"/>
    <property type="project" value="InterPro"/>
</dbReference>
<feature type="region of interest" description="Disordered" evidence="7">
    <location>
        <begin position="1"/>
        <end position="39"/>
    </location>
</feature>
<keyword evidence="3" id="KW-0813">Transport</keyword>
<keyword evidence="4 8" id="KW-0812">Transmembrane</keyword>
<comment type="similarity">
    <text evidence="2">Belongs to the ferroportin (FP) (TC 2.A.100) family. SLC40A subfamily.</text>
</comment>